<sequence>MSAIFITASTFTAPSSQSRKLHKPNQVCAKRLDFFEKFDGRRSFCVASTRKDLEIMTGLNGFPSSTSGEGFQAFEQEDLIEGNTLNLGAGGTVEATLNTLSKWVVSILFGALILWRHDAEALWAAMGAVLNAILSVTLKKILNQERPMSTLRSTSKSDPGMPSSHAQAIFYTITFVNASLVEFYGVNGLTTTLCGLFFIIGSYFSWLRISQQFHTVSQVVVGGVLGTIFSVFWFWWWNTFVLNLYVSSLWVRILIVTSAIGFCGGFLHHVYKTWIMDER</sequence>
<reference evidence="4 5" key="1">
    <citation type="submission" date="2024-12" db="EMBL/GenBank/DDBJ databases">
        <title>The unique morphological basis and parallel evolutionary history of personate flowers in Penstemon.</title>
        <authorList>
            <person name="Depatie T.H."/>
            <person name="Wessinger C.A."/>
        </authorList>
    </citation>
    <scope>NUCLEOTIDE SEQUENCE [LARGE SCALE GENOMIC DNA]</scope>
    <source>
        <strain evidence="4">WTNN_2</strain>
        <tissue evidence="4">Leaf</tissue>
    </source>
</reference>
<comment type="caution">
    <text evidence="4">The sequence shown here is derived from an EMBL/GenBank/DDBJ whole genome shotgun (WGS) entry which is preliminary data.</text>
</comment>
<dbReference type="SUPFAM" id="SSF48317">
    <property type="entry name" value="Acid phosphatase/Vanadium-dependent haloperoxidase"/>
    <property type="match status" value="1"/>
</dbReference>
<dbReference type="SMART" id="SM00014">
    <property type="entry name" value="acidPPc"/>
    <property type="match status" value="1"/>
</dbReference>
<dbReference type="EMBL" id="JBJXBP010000002">
    <property type="protein sequence ID" value="KAL3844729.1"/>
    <property type="molecule type" value="Genomic_DNA"/>
</dbReference>
<dbReference type="InterPro" id="IPR000326">
    <property type="entry name" value="PAP2/HPO"/>
</dbReference>
<keyword evidence="5" id="KW-1185">Reference proteome</keyword>
<feature type="domain" description="Phosphatidic acid phosphatase type 2/haloperoxidase" evidence="3">
    <location>
        <begin position="121"/>
        <end position="234"/>
    </location>
</feature>
<dbReference type="AlphaFoldDB" id="A0ABD3U5L7"/>
<dbReference type="Gene3D" id="1.20.144.10">
    <property type="entry name" value="Phosphatidic acid phosphatase type 2/haloperoxidase"/>
    <property type="match status" value="1"/>
</dbReference>
<protein>
    <recommendedName>
        <fullName evidence="3">Phosphatidic acid phosphatase type 2/haloperoxidase domain-containing protein</fullName>
    </recommendedName>
</protein>
<evidence type="ECO:0000313" key="4">
    <source>
        <dbReference type="EMBL" id="KAL3844729.1"/>
    </source>
</evidence>
<evidence type="ECO:0000256" key="1">
    <source>
        <dbReference type="ARBA" id="ARBA00022801"/>
    </source>
</evidence>
<dbReference type="PANTHER" id="PTHR11247">
    <property type="entry name" value="PALMITOYL-PROTEIN THIOESTERASE/DOLICHYLDIPHOSPHATASE 1"/>
    <property type="match status" value="1"/>
</dbReference>
<accession>A0ABD3U5L7</accession>
<evidence type="ECO:0000313" key="5">
    <source>
        <dbReference type="Proteomes" id="UP001634393"/>
    </source>
</evidence>
<evidence type="ECO:0000256" key="2">
    <source>
        <dbReference type="SAM" id="Phobius"/>
    </source>
</evidence>
<keyword evidence="2" id="KW-0472">Membrane</keyword>
<dbReference type="Proteomes" id="UP001634393">
    <property type="component" value="Unassembled WGS sequence"/>
</dbReference>
<gene>
    <name evidence="4" type="ORF">ACJIZ3_002132</name>
</gene>
<name>A0ABD3U5L7_9LAMI</name>
<dbReference type="GO" id="GO:0016787">
    <property type="term" value="F:hydrolase activity"/>
    <property type="evidence" value="ECO:0007669"/>
    <property type="project" value="UniProtKB-KW"/>
</dbReference>
<dbReference type="InterPro" id="IPR036938">
    <property type="entry name" value="PAP2/HPO_sf"/>
</dbReference>
<evidence type="ECO:0000259" key="3">
    <source>
        <dbReference type="SMART" id="SM00014"/>
    </source>
</evidence>
<keyword evidence="2" id="KW-1133">Transmembrane helix</keyword>
<dbReference type="PANTHER" id="PTHR11247:SF40">
    <property type="entry name" value="LIPID PHOSPHATE PHOSPHATASE EPSILON 1, CHLOROPLASTIC"/>
    <property type="match status" value="1"/>
</dbReference>
<keyword evidence="2" id="KW-0812">Transmembrane</keyword>
<proteinExistence type="predicted"/>
<organism evidence="4 5">
    <name type="scientific">Penstemon smallii</name>
    <dbReference type="NCBI Taxonomy" id="265156"/>
    <lineage>
        <taxon>Eukaryota</taxon>
        <taxon>Viridiplantae</taxon>
        <taxon>Streptophyta</taxon>
        <taxon>Embryophyta</taxon>
        <taxon>Tracheophyta</taxon>
        <taxon>Spermatophyta</taxon>
        <taxon>Magnoliopsida</taxon>
        <taxon>eudicotyledons</taxon>
        <taxon>Gunneridae</taxon>
        <taxon>Pentapetalae</taxon>
        <taxon>asterids</taxon>
        <taxon>lamiids</taxon>
        <taxon>Lamiales</taxon>
        <taxon>Plantaginaceae</taxon>
        <taxon>Cheloneae</taxon>
        <taxon>Penstemon</taxon>
    </lineage>
</organism>
<feature type="transmembrane region" description="Helical" evidence="2">
    <location>
        <begin position="249"/>
        <end position="271"/>
    </location>
</feature>
<feature type="transmembrane region" description="Helical" evidence="2">
    <location>
        <begin position="186"/>
        <end position="207"/>
    </location>
</feature>
<keyword evidence="1" id="KW-0378">Hydrolase</keyword>
<feature type="transmembrane region" description="Helical" evidence="2">
    <location>
        <begin position="219"/>
        <end position="237"/>
    </location>
</feature>
<dbReference type="Pfam" id="PF01569">
    <property type="entry name" value="PAP2"/>
    <property type="match status" value="1"/>
</dbReference>